<dbReference type="PRINTS" id="PR00411">
    <property type="entry name" value="PNDRDTASEI"/>
</dbReference>
<dbReference type="STRING" id="928724.SacglDRAFT_02167"/>
<dbReference type="EMBL" id="CM001484">
    <property type="protein sequence ID" value="EIE99067.1"/>
    <property type="molecule type" value="Genomic_DNA"/>
</dbReference>
<dbReference type="HOGENOM" id="CLU_019327_1_0_11"/>
<keyword evidence="6" id="KW-1185">Reference proteome</keyword>
<evidence type="ECO:0000256" key="1">
    <source>
        <dbReference type="ARBA" id="ARBA00037217"/>
    </source>
</evidence>
<name>I1D293_9PSEU</name>
<evidence type="ECO:0000313" key="6">
    <source>
        <dbReference type="Proteomes" id="UP000005087"/>
    </source>
</evidence>
<evidence type="ECO:0000256" key="3">
    <source>
        <dbReference type="ARBA" id="ARBA00040298"/>
    </source>
</evidence>
<sequence length="551" mass="58664">MVGVGFRPVGTPRAVSALGSDADDTVDAVVVGAGQNGLVAANMLADAGWDVLVLEATPHVGGAVRTAELTEPGFRHDVFSAFYPMSVASPVMRALDLEQYGVRWRHAPAVLAHVLPDDRVALLSRDPDVTAASISAFDPRDGDEWRRQFEEWLRVKEPFLDLLFTPFPPVRSTLRLARVLGVADGLRFVRMLASPVQTLGRETYHGEGARLLLAGNALHTDLGPGAAGSSVFGWLLSMLGQDVGFPVPEGGAGRLADALATRLRTRGGRIECSRPVTRVLVAGGRALGVRDAHGALVRARRAVLADVPAPLLYRELVGREHLPARLVSDLDRFHWDDATVKVDWALSGPIPWSNPDVARAGTVHLDNDIEGLIRYSAELTSGRLPAEPMLVLGQMTTSDPTRSPEGTEVAWAYTHVPQGLEWDADRLRRFVDRVEGIVERHAPGFTARIRGRHVLGPADLQEAEPSLVGGAINAGTAALHQQLVFRPVPGLGRSDTPIDRLYLAGASAHPGGAVHGGPGANAARAALWRAGPAGAGYGGLMRAAHAALYAD</sequence>
<dbReference type="AlphaFoldDB" id="I1D293"/>
<evidence type="ECO:0000259" key="4">
    <source>
        <dbReference type="Pfam" id="PF01593"/>
    </source>
</evidence>
<dbReference type="PANTHER" id="PTHR10668:SF105">
    <property type="entry name" value="DEHYDROGENASE-RELATED"/>
    <property type="match status" value="1"/>
</dbReference>
<dbReference type="InterPro" id="IPR002937">
    <property type="entry name" value="Amino_oxidase"/>
</dbReference>
<proteinExistence type="predicted"/>
<feature type="domain" description="Amine oxidase" evidence="4">
    <location>
        <begin position="37"/>
        <end position="517"/>
    </location>
</feature>
<protein>
    <recommendedName>
        <fullName evidence="3">Pyridine nucleotide-disulfide oxidoreductase domain-containing protein 2</fullName>
    </recommendedName>
</protein>
<reference evidence="5 6" key="1">
    <citation type="submission" date="2011-09" db="EMBL/GenBank/DDBJ databases">
        <authorList>
            <consortium name="US DOE Joint Genome Institute (JGI-PGF)"/>
            <person name="Lucas S."/>
            <person name="Han J."/>
            <person name="Lapidus A."/>
            <person name="Cheng J.-F."/>
            <person name="Goodwin L."/>
            <person name="Pitluck S."/>
            <person name="Peters L."/>
            <person name="Land M.L."/>
            <person name="Hauser L."/>
            <person name="Brambilla E."/>
            <person name="Klenk H.-P."/>
            <person name="Woyke T.J."/>
        </authorList>
    </citation>
    <scope>NUCLEOTIDE SEQUENCE [LARGE SCALE GENOMIC DNA]</scope>
    <source>
        <strain evidence="5 6">K62</strain>
    </source>
</reference>
<dbReference type="Pfam" id="PF01593">
    <property type="entry name" value="Amino_oxidase"/>
    <property type="match status" value="1"/>
</dbReference>
<accession>I1D293</accession>
<dbReference type="SUPFAM" id="SSF51905">
    <property type="entry name" value="FAD/NAD(P)-binding domain"/>
    <property type="match status" value="1"/>
</dbReference>
<comment type="function">
    <text evidence="1">Probable oxidoreductase that may play a role as regulator of mitochondrial function.</text>
</comment>
<evidence type="ECO:0000313" key="5">
    <source>
        <dbReference type="EMBL" id="EIE99067.1"/>
    </source>
</evidence>
<dbReference type="GO" id="GO:0016491">
    <property type="term" value="F:oxidoreductase activity"/>
    <property type="evidence" value="ECO:0007669"/>
    <property type="project" value="InterPro"/>
</dbReference>
<dbReference type="eggNOG" id="COG1233">
    <property type="taxonomic scope" value="Bacteria"/>
</dbReference>
<dbReference type="Proteomes" id="UP000005087">
    <property type="component" value="Chromosome"/>
</dbReference>
<evidence type="ECO:0000256" key="2">
    <source>
        <dbReference type="ARBA" id="ARBA00038825"/>
    </source>
</evidence>
<dbReference type="Gene3D" id="3.50.50.60">
    <property type="entry name" value="FAD/NAD(P)-binding domain"/>
    <property type="match status" value="2"/>
</dbReference>
<reference evidence="6" key="2">
    <citation type="submission" date="2012-01" db="EMBL/GenBank/DDBJ databases">
        <title>Noncontiguous Finished sequence of chromosome of Saccharomonospora glauca K62.</title>
        <authorList>
            <consortium name="US DOE Joint Genome Institute"/>
            <person name="Lucas S."/>
            <person name="Han J."/>
            <person name="Lapidus A."/>
            <person name="Cheng J.-F."/>
            <person name="Goodwin L."/>
            <person name="Pitluck S."/>
            <person name="Peters L."/>
            <person name="Mikhailova N."/>
            <person name="Held B."/>
            <person name="Detter J.C."/>
            <person name="Han C."/>
            <person name="Tapia R."/>
            <person name="Land M."/>
            <person name="Hauser L."/>
            <person name="Kyrpides N."/>
            <person name="Ivanova N."/>
            <person name="Pagani I."/>
            <person name="Brambilla E.-M."/>
            <person name="Klenk H.-P."/>
            <person name="Woyke T."/>
        </authorList>
    </citation>
    <scope>NUCLEOTIDE SEQUENCE [LARGE SCALE GENOMIC DNA]</scope>
    <source>
        <strain evidence="6">K62</strain>
    </source>
</reference>
<gene>
    <name evidence="5" type="ORF">SacglDRAFT_02167</name>
</gene>
<dbReference type="InterPro" id="IPR036188">
    <property type="entry name" value="FAD/NAD-bd_sf"/>
</dbReference>
<organism evidence="5 6">
    <name type="scientific">Saccharomonospora glauca K62</name>
    <dbReference type="NCBI Taxonomy" id="928724"/>
    <lineage>
        <taxon>Bacteria</taxon>
        <taxon>Bacillati</taxon>
        <taxon>Actinomycetota</taxon>
        <taxon>Actinomycetes</taxon>
        <taxon>Pseudonocardiales</taxon>
        <taxon>Pseudonocardiaceae</taxon>
        <taxon>Saccharomonospora</taxon>
    </lineage>
</organism>
<dbReference type="PANTHER" id="PTHR10668">
    <property type="entry name" value="PHYTOENE DEHYDROGENASE"/>
    <property type="match status" value="1"/>
</dbReference>
<comment type="subunit">
    <text evidence="2">Interacts with COX5B; this interaction may contribute to localize PYROXD2 to the inner face of the inner mitochondrial membrane.</text>
</comment>